<evidence type="ECO:0000313" key="8">
    <source>
        <dbReference type="EnsemblPlants" id="AUR62007015-RA:cds"/>
    </source>
</evidence>
<dbReference type="AlphaFoldDB" id="A0A803L576"/>
<keyword evidence="3" id="KW-0804">Transcription</keyword>
<evidence type="ECO:0000259" key="6">
    <source>
        <dbReference type="PROSITE" id="PS51519"/>
    </source>
</evidence>
<dbReference type="InterPro" id="IPR045012">
    <property type="entry name" value="NLP"/>
</dbReference>
<accession>A0A803L576</accession>
<dbReference type="InterPro" id="IPR003035">
    <property type="entry name" value="RWP-RK_dom"/>
</dbReference>
<evidence type="ECO:0000259" key="7">
    <source>
        <dbReference type="PROSITE" id="PS51745"/>
    </source>
</evidence>
<evidence type="ECO:0000256" key="3">
    <source>
        <dbReference type="ARBA" id="ARBA00023163"/>
    </source>
</evidence>
<dbReference type="PROSITE" id="PS51519">
    <property type="entry name" value="RWP_RK"/>
    <property type="match status" value="1"/>
</dbReference>
<dbReference type="Pfam" id="PF02042">
    <property type="entry name" value="RWP-RK"/>
    <property type="match status" value="1"/>
</dbReference>
<keyword evidence="2" id="KW-0238">DNA-binding</keyword>
<evidence type="ECO:0000256" key="2">
    <source>
        <dbReference type="ARBA" id="ARBA00023125"/>
    </source>
</evidence>
<feature type="compositionally biased region" description="Polar residues" evidence="5">
    <location>
        <begin position="600"/>
        <end position="612"/>
    </location>
</feature>
<reference evidence="8" key="2">
    <citation type="submission" date="2021-03" db="UniProtKB">
        <authorList>
            <consortium name="EnsemblPlants"/>
        </authorList>
    </citation>
    <scope>IDENTIFICATION</scope>
</reference>
<dbReference type="InterPro" id="IPR055081">
    <property type="entry name" value="NLP1-9_GAF"/>
</dbReference>
<dbReference type="Gramene" id="AUR62007015-RA">
    <property type="protein sequence ID" value="AUR62007015-RA:cds"/>
    <property type="gene ID" value="AUR62007015"/>
</dbReference>
<dbReference type="GO" id="GO:0003700">
    <property type="term" value="F:DNA-binding transcription factor activity"/>
    <property type="evidence" value="ECO:0007669"/>
    <property type="project" value="InterPro"/>
</dbReference>
<keyword evidence="9" id="KW-1185">Reference proteome</keyword>
<dbReference type="Gene3D" id="3.10.20.90">
    <property type="entry name" value="Phosphatidylinositol 3-kinase Catalytic Subunit, Chain A, domain 1"/>
    <property type="match status" value="1"/>
</dbReference>
<dbReference type="PANTHER" id="PTHR32002">
    <property type="entry name" value="PROTEIN NLP8"/>
    <property type="match status" value="1"/>
</dbReference>
<dbReference type="Proteomes" id="UP000596660">
    <property type="component" value="Unplaced"/>
</dbReference>
<sequence>MLLGSCFVLPSAGCCIIYDLKSLSLGENIEDYHDEMMLSTPFMGYTPFDNLDVHVSSIIKEKMTQALRCFKESTEQNQILVQIWAPIKSGNQYVLTTTEQPFVLGRHSNGLNQYRSVSLMYMFSIDDESVATHGLPARVFRQKMSEWSPNFQYYTSKEYPQVSHAKHYNIRGTLALPIFEPSGKSCVGVLELVMTSQKINYAPEVDKICKALEAVNLKSSQIPDHQNIQVCNVGRQNALAEILEVLTELCETYKLPLAQTWVPCRHRCVLAYGGGPKQSCSSFDGSCIEQVSLSTSDVAFYVVDAHMWGFREACAEHHLQKGQGVAGGSFSSHGLSYCRDISQFCKIEYPLVHYARMFGLTGSFAICLRSKHTGDDDYILEFFLPLSLKDTEQLNLLGSILATMRQNLQNLMVASGRTLEEERSHKETIEVSVNENLDLQVESNLSTRSLSNNNINKDNRSVAKLKHVDEYVQVNDGTIMTTHSSDDEIILVDMEPLDRQLTSETGSSDDEIFLVGENNLSSLQIGQSKMTTDVNAKAEKKISMEDIVPLFSLKLVDAAKQLGVSRSTLKRKCRQFKINRWPSSTKKNVKKFRSKPGSASIGSAQMNSSTPANPLGDEQNLEFLQDSNHGPSSARLDGTCIIFTVKAKYKEDLIKFSFSSTFCFTQLKEEVSKRLNLDSSSFKIKYHDDDDDLVLITCDSDLQYFLCNLELSKSKAID</sequence>
<keyword evidence="1" id="KW-0805">Transcription regulation</keyword>
<dbReference type="PROSITE" id="PS51745">
    <property type="entry name" value="PB1"/>
    <property type="match status" value="1"/>
</dbReference>
<evidence type="ECO:0000256" key="5">
    <source>
        <dbReference type="SAM" id="MobiDB-lite"/>
    </source>
</evidence>
<name>A0A803L576_CHEQI</name>
<dbReference type="OMA" id="FHRITEH"/>
<dbReference type="GO" id="GO:0003677">
    <property type="term" value="F:DNA binding"/>
    <property type="evidence" value="ECO:0007669"/>
    <property type="project" value="UniProtKB-KW"/>
</dbReference>
<proteinExistence type="predicted"/>
<evidence type="ECO:0000313" key="9">
    <source>
        <dbReference type="Proteomes" id="UP000596660"/>
    </source>
</evidence>
<feature type="domain" description="RWP-RK" evidence="6">
    <location>
        <begin position="528"/>
        <end position="610"/>
    </location>
</feature>
<dbReference type="PANTHER" id="PTHR32002:SF35">
    <property type="entry name" value="PROTEIN NLP6"/>
    <property type="match status" value="1"/>
</dbReference>
<reference evidence="8" key="1">
    <citation type="journal article" date="2017" name="Nature">
        <title>The genome of Chenopodium quinoa.</title>
        <authorList>
            <person name="Jarvis D.E."/>
            <person name="Ho Y.S."/>
            <person name="Lightfoot D.J."/>
            <person name="Schmoeckel S.M."/>
            <person name="Li B."/>
            <person name="Borm T.J.A."/>
            <person name="Ohyanagi H."/>
            <person name="Mineta K."/>
            <person name="Michell C.T."/>
            <person name="Saber N."/>
            <person name="Kharbatia N.M."/>
            <person name="Rupper R.R."/>
            <person name="Sharp A.R."/>
            <person name="Dally N."/>
            <person name="Boughton B.A."/>
            <person name="Woo Y.H."/>
            <person name="Gao G."/>
            <person name="Schijlen E.G.W.M."/>
            <person name="Guo X."/>
            <person name="Momin A.A."/>
            <person name="Negrao S."/>
            <person name="Al-Babili S."/>
            <person name="Gehring C."/>
            <person name="Roessner U."/>
            <person name="Jung C."/>
            <person name="Murphy K."/>
            <person name="Arold S.T."/>
            <person name="Gojobori T."/>
            <person name="van der Linden C.G."/>
            <person name="van Loo E.N."/>
            <person name="Jellen E.N."/>
            <person name="Maughan P.J."/>
            <person name="Tester M."/>
        </authorList>
    </citation>
    <scope>NUCLEOTIDE SEQUENCE [LARGE SCALE GENOMIC DNA]</scope>
    <source>
        <strain evidence="8">cv. PI 614886</strain>
    </source>
</reference>
<dbReference type="Pfam" id="PF00564">
    <property type="entry name" value="PB1"/>
    <property type="match status" value="1"/>
</dbReference>
<evidence type="ECO:0000256" key="1">
    <source>
        <dbReference type="ARBA" id="ARBA00023015"/>
    </source>
</evidence>
<protein>
    <submittedName>
        <fullName evidence="8">Uncharacterized protein</fullName>
    </submittedName>
</protein>
<dbReference type="InterPro" id="IPR053793">
    <property type="entry name" value="PB1-like"/>
</dbReference>
<dbReference type="EnsemblPlants" id="AUR62007015-RA">
    <property type="protein sequence ID" value="AUR62007015-RA:cds"/>
    <property type="gene ID" value="AUR62007015"/>
</dbReference>
<feature type="domain" description="PB1" evidence="7">
    <location>
        <begin position="642"/>
        <end position="718"/>
    </location>
</feature>
<dbReference type="SMART" id="SM00666">
    <property type="entry name" value="PB1"/>
    <property type="match status" value="1"/>
</dbReference>
<dbReference type="Pfam" id="PF22922">
    <property type="entry name" value="GAF_NLP"/>
    <property type="match status" value="1"/>
</dbReference>
<dbReference type="SUPFAM" id="SSF54277">
    <property type="entry name" value="CAD &amp; PB1 domains"/>
    <property type="match status" value="1"/>
</dbReference>
<keyword evidence="4" id="KW-0539">Nucleus</keyword>
<dbReference type="InterPro" id="IPR000270">
    <property type="entry name" value="PB1_dom"/>
</dbReference>
<organism evidence="8 9">
    <name type="scientific">Chenopodium quinoa</name>
    <name type="common">Quinoa</name>
    <dbReference type="NCBI Taxonomy" id="63459"/>
    <lineage>
        <taxon>Eukaryota</taxon>
        <taxon>Viridiplantae</taxon>
        <taxon>Streptophyta</taxon>
        <taxon>Embryophyta</taxon>
        <taxon>Tracheophyta</taxon>
        <taxon>Spermatophyta</taxon>
        <taxon>Magnoliopsida</taxon>
        <taxon>eudicotyledons</taxon>
        <taxon>Gunneridae</taxon>
        <taxon>Pentapetalae</taxon>
        <taxon>Caryophyllales</taxon>
        <taxon>Chenopodiaceae</taxon>
        <taxon>Chenopodioideae</taxon>
        <taxon>Atripliceae</taxon>
        <taxon>Chenopodium</taxon>
    </lineage>
</organism>
<evidence type="ECO:0000256" key="4">
    <source>
        <dbReference type="ARBA" id="ARBA00023242"/>
    </source>
</evidence>
<feature type="region of interest" description="Disordered" evidence="5">
    <location>
        <begin position="587"/>
        <end position="629"/>
    </location>
</feature>